<dbReference type="SUPFAM" id="SSF81321">
    <property type="entry name" value="Family A G protein-coupled receptor-like"/>
    <property type="match status" value="1"/>
</dbReference>
<dbReference type="PANTHER" id="PTHR46641:SF2">
    <property type="entry name" value="FMRFAMIDE RECEPTOR"/>
    <property type="match status" value="1"/>
</dbReference>
<feature type="transmembrane region" description="Helical" evidence="5">
    <location>
        <begin position="218"/>
        <end position="242"/>
    </location>
</feature>
<dbReference type="Pfam" id="PF10324">
    <property type="entry name" value="7TM_GPCR_Srw"/>
    <property type="match status" value="1"/>
</dbReference>
<evidence type="ECO:0000256" key="2">
    <source>
        <dbReference type="ARBA" id="ARBA00022692"/>
    </source>
</evidence>
<feature type="domain" description="G-protein coupled receptors family 1 profile" evidence="6">
    <location>
        <begin position="39"/>
        <end position="272"/>
    </location>
</feature>
<evidence type="ECO:0000256" key="3">
    <source>
        <dbReference type="ARBA" id="ARBA00022989"/>
    </source>
</evidence>
<dbReference type="InterPro" id="IPR019427">
    <property type="entry name" value="7TM_GPCR_serpentine_rcpt_Srw"/>
</dbReference>
<feature type="transmembrane region" description="Helical" evidence="5">
    <location>
        <begin position="27"/>
        <end position="48"/>
    </location>
</feature>
<feature type="transmembrane region" description="Helical" evidence="5">
    <location>
        <begin position="60"/>
        <end position="80"/>
    </location>
</feature>
<comment type="subcellular location">
    <subcellularLocation>
        <location evidence="1">Membrane</location>
    </subcellularLocation>
</comment>
<dbReference type="InterPro" id="IPR017452">
    <property type="entry name" value="GPCR_Rhodpsn_7TM"/>
</dbReference>
<sequence length="274" mass="31608">MTSTHTVPNSTHTENNADIHLFRTMRYVSIILLTFGSIGNLTVFAIFFRKKMRQNKIVPYLQCLALVDFIAIWLNYANIIWQSHAFQSNTTHKSIFDSEIYGGVTFSINIYSSWITVIISLERLWAIFCPFSTLHSSQRYKPYLVLFLLLVCVAITYAMLALFLKNRVYTFCAGLFIYSFLPAMILIISSLLLVYKILHRAELGQHVQRNSSEQSKNIIYIVIAINSIFLLTTFPASLNYLILTFQNQHDEVVYFFLDIIACMNNALNFVLYVA</sequence>
<dbReference type="EMBL" id="KQ416081">
    <property type="protein sequence ID" value="KOF98758.1"/>
    <property type="molecule type" value="Genomic_DNA"/>
</dbReference>
<evidence type="ECO:0000256" key="4">
    <source>
        <dbReference type="ARBA" id="ARBA00023136"/>
    </source>
</evidence>
<proteinExistence type="predicted"/>
<keyword evidence="3 5" id="KW-1133">Transmembrane helix</keyword>
<evidence type="ECO:0000256" key="5">
    <source>
        <dbReference type="SAM" id="Phobius"/>
    </source>
</evidence>
<organism evidence="7">
    <name type="scientific">Octopus bimaculoides</name>
    <name type="common">California two-spotted octopus</name>
    <dbReference type="NCBI Taxonomy" id="37653"/>
    <lineage>
        <taxon>Eukaryota</taxon>
        <taxon>Metazoa</taxon>
        <taxon>Spiralia</taxon>
        <taxon>Lophotrochozoa</taxon>
        <taxon>Mollusca</taxon>
        <taxon>Cephalopoda</taxon>
        <taxon>Coleoidea</taxon>
        <taxon>Octopodiformes</taxon>
        <taxon>Octopoda</taxon>
        <taxon>Incirrata</taxon>
        <taxon>Octopodidae</taxon>
        <taxon>Octopus</taxon>
    </lineage>
</organism>
<feature type="non-terminal residue" evidence="7">
    <location>
        <position position="274"/>
    </location>
</feature>
<dbReference type="InterPro" id="IPR052954">
    <property type="entry name" value="GPCR-Ligand_Int"/>
</dbReference>
<keyword evidence="4 5" id="KW-0472">Membrane</keyword>
<protein>
    <recommendedName>
        <fullName evidence="6">G-protein coupled receptors family 1 profile domain-containing protein</fullName>
    </recommendedName>
</protein>
<dbReference type="PROSITE" id="PS50262">
    <property type="entry name" value="G_PROTEIN_RECEP_F1_2"/>
    <property type="match status" value="1"/>
</dbReference>
<reference evidence="7" key="1">
    <citation type="submission" date="2015-07" db="EMBL/GenBank/DDBJ databases">
        <title>MeaNS - Measles Nucleotide Surveillance Program.</title>
        <authorList>
            <person name="Tran T."/>
            <person name="Druce J."/>
        </authorList>
    </citation>
    <scope>NUCLEOTIDE SEQUENCE</scope>
    <source>
        <strain evidence="7">UCB-OBI-ISO-001</strain>
        <tissue evidence="7">Gonad</tissue>
    </source>
</reference>
<dbReference type="GO" id="GO:0016020">
    <property type="term" value="C:membrane"/>
    <property type="evidence" value="ECO:0007669"/>
    <property type="project" value="UniProtKB-SubCell"/>
</dbReference>
<evidence type="ECO:0000256" key="1">
    <source>
        <dbReference type="ARBA" id="ARBA00004370"/>
    </source>
</evidence>
<evidence type="ECO:0000313" key="7">
    <source>
        <dbReference type="EMBL" id="KOF98758.1"/>
    </source>
</evidence>
<gene>
    <name evidence="7" type="ORF">OCBIM_22023139mg</name>
</gene>
<dbReference type="PANTHER" id="PTHR46641">
    <property type="entry name" value="FMRFAMIDE RECEPTOR-RELATED"/>
    <property type="match status" value="1"/>
</dbReference>
<feature type="transmembrane region" description="Helical" evidence="5">
    <location>
        <begin position="176"/>
        <end position="198"/>
    </location>
</feature>
<dbReference type="GO" id="GO:0008528">
    <property type="term" value="F:G protein-coupled peptide receptor activity"/>
    <property type="evidence" value="ECO:0007669"/>
    <property type="project" value="InterPro"/>
</dbReference>
<feature type="transmembrane region" description="Helical" evidence="5">
    <location>
        <begin position="142"/>
        <end position="164"/>
    </location>
</feature>
<accession>A0A0L8IB72</accession>
<dbReference type="Gene3D" id="1.20.1070.10">
    <property type="entry name" value="Rhodopsin 7-helix transmembrane proteins"/>
    <property type="match status" value="1"/>
</dbReference>
<feature type="transmembrane region" description="Helical" evidence="5">
    <location>
        <begin position="100"/>
        <end position="121"/>
    </location>
</feature>
<evidence type="ECO:0000259" key="6">
    <source>
        <dbReference type="PROSITE" id="PS50262"/>
    </source>
</evidence>
<feature type="transmembrane region" description="Helical" evidence="5">
    <location>
        <begin position="254"/>
        <end position="273"/>
    </location>
</feature>
<keyword evidence="2 5" id="KW-0812">Transmembrane</keyword>
<name>A0A0L8IB72_OCTBM</name>
<dbReference type="AlphaFoldDB" id="A0A0L8IB72"/>